<evidence type="ECO:0000259" key="9">
    <source>
        <dbReference type="Pfam" id="PF01850"/>
    </source>
</evidence>
<reference evidence="10" key="1">
    <citation type="journal article" date="2019" name="PLoS Negl. Trop. Dis.">
        <title>Revisiting the worldwide diversity of Leptospira species in the environment.</title>
        <authorList>
            <person name="Vincent A.T."/>
            <person name="Schiettekatte O."/>
            <person name="Bourhy P."/>
            <person name="Veyrier F.J."/>
            <person name="Picardeau M."/>
        </authorList>
    </citation>
    <scope>NUCLEOTIDE SEQUENCE [LARGE SCALE GENOMIC DNA]</scope>
    <source>
        <strain evidence="10">SSS9</strain>
    </source>
</reference>
<dbReference type="GO" id="GO:0090729">
    <property type="term" value="F:toxin activity"/>
    <property type="evidence" value="ECO:0007669"/>
    <property type="project" value="UniProtKB-KW"/>
</dbReference>
<keyword evidence="2 8" id="KW-1277">Toxin-antitoxin system</keyword>
<keyword evidence="4 8" id="KW-0479">Metal-binding</keyword>
<accession>A0A4R9G525</accession>
<keyword evidence="5 8" id="KW-0378">Hydrolase</keyword>
<gene>
    <name evidence="8" type="primary">vapC</name>
    <name evidence="10" type="ORF">EHO59_00435</name>
</gene>
<evidence type="ECO:0000313" key="11">
    <source>
        <dbReference type="Proteomes" id="UP000297453"/>
    </source>
</evidence>
<comment type="similarity">
    <text evidence="7 8">Belongs to the PINc/VapC protein family.</text>
</comment>
<evidence type="ECO:0000256" key="4">
    <source>
        <dbReference type="ARBA" id="ARBA00022723"/>
    </source>
</evidence>
<dbReference type="SUPFAM" id="SSF88723">
    <property type="entry name" value="PIN domain-like"/>
    <property type="match status" value="1"/>
</dbReference>
<feature type="binding site" evidence="8">
    <location>
        <position position="99"/>
    </location>
    <ligand>
        <name>Mg(2+)</name>
        <dbReference type="ChEBI" id="CHEBI:18420"/>
    </ligand>
</feature>
<sequence length="134" mass="15664">MSKYLLDTNICIYIINQRPPVVQEKFKKITLENIYISSVTEFELHYGIQKSHKKEQNTKVLSEFLSYLNLLPYGSREAQISARIRFQLEKQGKPIGPFDLLIASQAIANDCILVTNNEKEFKRIKELKTENWVK</sequence>
<dbReference type="InterPro" id="IPR050556">
    <property type="entry name" value="Type_II_TA_system_RNase"/>
</dbReference>
<dbReference type="EMBL" id="RQEP01000005">
    <property type="protein sequence ID" value="TGK06646.1"/>
    <property type="molecule type" value="Genomic_DNA"/>
</dbReference>
<comment type="caution">
    <text evidence="10">The sequence shown here is derived from an EMBL/GenBank/DDBJ whole genome shotgun (WGS) entry which is preliminary data.</text>
</comment>
<dbReference type="GO" id="GO:0004540">
    <property type="term" value="F:RNA nuclease activity"/>
    <property type="evidence" value="ECO:0007669"/>
    <property type="project" value="InterPro"/>
</dbReference>
<dbReference type="InterPro" id="IPR029060">
    <property type="entry name" value="PIN-like_dom_sf"/>
</dbReference>
<dbReference type="PANTHER" id="PTHR33653:SF1">
    <property type="entry name" value="RIBONUCLEASE VAPC2"/>
    <property type="match status" value="1"/>
</dbReference>
<evidence type="ECO:0000256" key="2">
    <source>
        <dbReference type="ARBA" id="ARBA00022649"/>
    </source>
</evidence>
<dbReference type="Proteomes" id="UP000297453">
    <property type="component" value="Unassembled WGS sequence"/>
</dbReference>
<organism evidence="10 11">
    <name type="scientific">Leptospira semungkisensis</name>
    <dbReference type="NCBI Taxonomy" id="2484985"/>
    <lineage>
        <taxon>Bacteria</taxon>
        <taxon>Pseudomonadati</taxon>
        <taxon>Spirochaetota</taxon>
        <taxon>Spirochaetia</taxon>
        <taxon>Leptospirales</taxon>
        <taxon>Leptospiraceae</taxon>
        <taxon>Leptospira</taxon>
    </lineage>
</organism>
<dbReference type="CDD" id="cd09881">
    <property type="entry name" value="PIN_VapC4-5_FitB-like"/>
    <property type="match status" value="1"/>
</dbReference>
<dbReference type="GO" id="GO:0016787">
    <property type="term" value="F:hydrolase activity"/>
    <property type="evidence" value="ECO:0007669"/>
    <property type="project" value="UniProtKB-KW"/>
</dbReference>
<dbReference type="HAMAP" id="MF_00265">
    <property type="entry name" value="VapC_Nob1"/>
    <property type="match status" value="1"/>
</dbReference>
<dbReference type="RefSeq" id="WP_135583691.1">
    <property type="nucleotide sequence ID" value="NZ_RQEP01000005.1"/>
</dbReference>
<dbReference type="PANTHER" id="PTHR33653">
    <property type="entry name" value="RIBONUCLEASE VAPC2"/>
    <property type="match status" value="1"/>
</dbReference>
<comment type="function">
    <text evidence="8">Toxic component of a toxin-antitoxin (TA) system. An RNase.</text>
</comment>
<keyword evidence="11" id="KW-1185">Reference proteome</keyword>
<evidence type="ECO:0000256" key="6">
    <source>
        <dbReference type="ARBA" id="ARBA00022842"/>
    </source>
</evidence>
<dbReference type="GO" id="GO:0000287">
    <property type="term" value="F:magnesium ion binding"/>
    <property type="evidence" value="ECO:0007669"/>
    <property type="project" value="UniProtKB-UniRule"/>
</dbReference>
<protein>
    <recommendedName>
        <fullName evidence="8">Ribonuclease VapC</fullName>
        <shortName evidence="8">RNase VapC</shortName>
        <ecNumber evidence="8">3.1.-.-</ecNumber>
    </recommendedName>
    <alternativeName>
        <fullName evidence="8">Toxin VapC</fullName>
    </alternativeName>
</protein>
<dbReference type="OrthoDB" id="9796690at2"/>
<feature type="binding site" evidence="8">
    <location>
        <position position="7"/>
    </location>
    <ligand>
        <name>Mg(2+)</name>
        <dbReference type="ChEBI" id="CHEBI:18420"/>
    </ligand>
</feature>
<feature type="domain" description="PIN" evidence="9">
    <location>
        <begin position="4"/>
        <end position="126"/>
    </location>
</feature>
<keyword evidence="3 8" id="KW-0540">Nuclease</keyword>
<evidence type="ECO:0000256" key="3">
    <source>
        <dbReference type="ARBA" id="ARBA00022722"/>
    </source>
</evidence>
<proteinExistence type="inferred from homology"/>
<dbReference type="InterPro" id="IPR022907">
    <property type="entry name" value="VapC_family"/>
</dbReference>
<dbReference type="AlphaFoldDB" id="A0A4R9G525"/>
<evidence type="ECO:0000256" key="7">
    <source>
        <dbReference type="ARBA" id="ARBA00038093"/>
    </source>
</evidence>
<evidence type="ECO:0000313" key="10">
    <source>
        <dbReference type="EMBL" id="TGK06646.1"/>
    </source>
</evidence>
<evidence type="ECO:0000256" key="8">
    <source>
        <dbReference type="HAMAP-Rule" id="MF_00265"/>
    </source>
</evidence>
<name>A0A4R9G525_9LEPT</name>
<dbReference type="Pfam" id="PF01850">
    <property type="entry name" value="PIN"/>
    <property type="match status" value="1"/>
</dbReference>
<dbReference type="EC" id="3.1.-.-" evidence="8"/>
<keyword evidence="8" id="KW-0800">Toxin</keyword>
<dbReference type="Gene3D" id="3.40.50.1010">
    <property type="entry name" value="5'-nuclease"/>
    <property type="match status" value="1"/>
</dbReference>
<keyword evidence="6 8" id="KW-0460">Magnesium</keyword>
<dbReference type="InterPro" id="IPR002716">
    <property type="entry name" value="PIN_dom"/>
</dbReference>
<evidence type="ECO:0000256" key="1">
    <source>
        <dbReference type="ARBA" id="ARBA00001946"/>
    </source>
</evidence>
<comment type="cofactor">
    <cofactor evidence="1 8">
        <name>Mg(2+)</name>
        <dbReference type="ChEBI" id="CHEBI:18420"/>
    </cofactor>
</comment>
<evidence type="ECO:0000256" key="5">
    <source>
        <dbReference type="ARBA" id="ARBA00022801"/>
    </source>
</evidence>